<dbReference type="AlphaFoldDB" id="A0A4Y2CTE5"/>
<dbReference type="Proteomes" id="UP000499080">
    <property type="component" value="Unassembled WGS sequence"/>
</dbReference>
<keyword evidence="1" id="KW-0812">Transmembrane</keyword>
<name>A0A4Y2CTE5_ARAVE</name>
<evidence type="ECO:0000256" key="1">
    <source>
        <dbReference type="SAM" id="Phobius"/>
    </source>
</evidence>
<feature type="transmembrane region" description="Helical" evidence="1">
    <location>
        <begin position="69"/>
        <end position="90"/>
    </location>
</feature>
<sequence>MQIDWKRSMLREEHCIFPNPDERSQAHLWYNCKDLGANITLIPKILPLLQQFISQGGFDKRFGKLDRGAALSVLCCMFGQLVSFLVSFMASMRFDPCNLDVWI</sequence>
<keyword evidence="1" id="KW-0472">Membrane</keyword>
<proteinExistence type="predicted"/>
<evidence type="ECO:0000313" key="3">
    <source>
        <dbReference type="Proteomes" id="UP000499080"/>
    </source>
</evidence>
<gene>
    <name evidence="2" type="ORF">AVEN_150370_1</name>
</gene>
<accession>A0A4Y2CTE5</accession>
<dbReference type="EMBL" id="BGPR01000230">
    <property type="protein sequence ID" value="GBM06535.1"/>
    <property type="molecule type" value="Genomic_DNA"/>
</dbReference>
<protein>
    <submittedName>
        <fullName evidence="2">Uncharacterized protein</fullName>
    </submittedName>
</protein>
<keyword evidence="3" id="KW-1185">Reference proteome</keyword>
<reference evidence="2 3" key="1">
    <citation type="journal article" date="2019" name="Sci. Rep.">
        <title>Orb-weaving spider Araneus ventricosus genome elucidates the spidroin gene catalogue.</title>
        <authorList>
            <person name="Kono N."/>
            <person name="Nakamura H."/>
            <person name="Ohtoshi R."/>
            <person name="Moran D.A.P."/>
            <person name="Shinohara A."/>
            <person name="Yoshida Y."/>
            <person name="Fujiwara M."/>
            <person name="Mori M."/>
            <person name="Tomita M."/>
            <person name="Arakawa K."/>
        </authorList>
    </citation>
    <scope>NUCLEOTIDE SEQUENCE [LARGE SCALE GENOMIC DNA]</scope>
</reference>
<evidence type="ECO:0000313" key="2">
    <source>
        <dbReference type="EMBL" id="GBM06535.1"/>
    </source>
</evidence>
<organism evidence="2 3">
    <name type="scientific">Araneus ventricosus</name>
    <name type="common">Orbweaver spider</name>
    <name type="synonym">Epeira ventricosa</name>
    <dbReference type="NCBI Taxonomy" id="182803"/>
    <lineage>
        <taxon>Eukaryota</taxon>
        <taxon>Metazoa</taxon>
        <taxon>Ecdysozoa</taxon>
        <taxon>Arthropoda</taxon>
        <taxon>Chelicerata</taxon>
        <taxon>Arachnida</taxon>
        <taxon>Araneae</taxon>
        <taxon>Araneomorphae</taxon>
        <taxon>Entelegynae</taxon>
        <taxon>Araneoidea</taxon>
        <taxon>Araneidae</taxon>
        <taxon>Araneus</taxon>
    </lineage>
</organism>
<keyword evidence="1" id="KW-1133">Transmembrane helix</keyword>
<comment type="caution">
    <text evidence="2">The sequence shown here is derived from an EMBL/GenBank/DDBJ whole genome shotgun (WGS) entry which is preliminary data.</text>
</comment>